<evidence type="ECO:0000256" key="1">
    <source>
        <dbReference type="ARBA" id="ARBA00004953"/>
    </source>
</evidence>
<dbReference type="PIRSF" id="PIRSF036525">
    <property type="entry name" value="CobF"/>
    <property type="match status" value="1"/>
</dbReference>
<dbReference type="InterPro" id="IPR014776">
    <property type="entry name" value="4pyrrole_Mease_sub2"/>
</dbReference>
<dbReference type="GO" id="GO:0009236">
    <property type="term" value="P:cobalamin biosynthetic process"/>
    <property type="evidence" value="ECO:0007669"/>
    <property type="project" value="UniProtKB-KW"/>
</dbReference>
<dbReference type="InterPro" id="IPR014777">
    <property type="entry name" value="4pyrrole_Mease_sub1"/>
</dbReference>
<evidence type="ECO:0000313" key="7">
    <source>
        <dbReference type="EMBL" id="CCG39779.1"/>
    </source>
</evidence>
<dbReference type="InterPro" id="IPR012797">
    <property type="entry name" value="CobF"/>
</dbReference>
<dbReference type="GO" id="GO:0043819">
    <property type="term" value="F:precorrin-6A synthase (deacetylating) activity"/>
    <property type="evidence" value="ECO:0007669"/>
    <property type="project" value="UniProtKB-EC"/>
</dbReference>
<dbReference type="STRING" id="1150626.PHAMO_10204"/>
<dbReference type="NCBIfam" id="TIGR02434">
    <property type="entry name" value="CobF"/>
    <property type="match status" value="1"/>
</dbReference>
<keyword evidence="8" id="KW-1185">Reference proteome</keyword>
<name>H8FN41_MAGML</name>
<evidence type="ECO:0000259" key="6">
    <source>
        <dbReference type="Pfam" id="PF00590"/>
    </source>
</evidence>
<dbReference type="Gene3D" id="3.30.950.10">
    <property type="entry name" value="Methyltransferase, Cobalt-precorrin-4 Transmethylase, Domain 2"/>
    <property type="match status" value="1"/>
</dbReference>
<keyword evidence="3 7" id="KW-0489">Methyltransferase</keyword>
<comment type="caution">
    <text evidence="7">The sequence shown here is derived from an EMBL/GenBank/DDBJ whole genome shotgun (WGS) entry which is preliminary data.</text>
</comment>
<comment type="pathway">
    <text evidence="1">Cofactor biosynthesis; adenosylcobalamin biosynthesis.</text>
</comment>
<proteinExistence type="predicted"/>
<dbReference type="Gene3D" id="3.40.1010.10">
    <property type="entry name" value="Cobalt-precorrin-4 Transmethylase, Domain 1"/>
    <property type="match status" value="1"/>
</dbReference>
<evidence type="ECO:0000256" key="4">
    <source>
        <dbReference type="ARBA" id="ARBA00022679"/>
    </source>
</evidence>
<dbReference type="EMBL" id="CAHP01000001">
    <property type="protein sequence ID" value="CCG39779.1"/>
    <property type="molecule type" value="Genomic_DNA"/>
</dbReference>
<reference evidence="7 8" key="1">
    <citation type="journal article" date="2012" name="J. Bacteriol.">
        <title>Draft Genome Sequence of the Purple Photosynthetic Bacterium Phaeospirillum molischianum DSM120, a Particularly Versatile Bacterium.</title>
        <authorList>
            <person name="Duquesne K."/>
            <person name="Prima V."/>
            <person name="Ji B."/>
            <person name="Rouy Z."/>
            <person name="Medigue C."/>
            <person name="Talla E."/>
            <person name="Sturgis J.N."/>
        </authorList>
    </citation>
    <scope>NUCLEOTIDE SEQUENCE [LARGE SCALE GENOMIC DNA]</scope>
    <source>
        <strain evidence="8">DSM120</strain>
    </source>
</reference>
<accession>H8FN41</accession>
<dbReference type="Pfam" id="PF00590">
    <property type="entry name" value="TP_methylase"/>
    <property type="match status" value="1"/>
</dbReference>
<dbReference type="SUPFAM" id="SSF53790">
    <property type="entry name" value="Tetrapyrrole methylase"/>
    <property type="match status" value="1"/>
</dbReference>
<evidence type="ECO:0000313" key="8">
    <source>
        <dbReference type="Proteomes" id="UP000004169"/>
    </source>
</evidence>
<dbReference type="GO" id="GO:0032259">
    <property type="term" value="P:methylation"/>
    <property type="evidence" value="ECO:0007669"/>
    <property type="project" value="UniProtKB-KW"/>
</dbReference>
<dbReference type="AlphaFoldDB" id="H8FN41"/>
<protein>
    <submittedName>
        <fullName evidence="7">Precorrin-6A synthase (Deacetylating)</fullName>
        <ecNumber evidence="7">2.1.1.152</ecNumber>
    </submittedName>
</protein>
<dbReference type="eggNOG" id="COG2243">
    <property type="taxonomic scope" value="Bacteria"/>
</dbReference>
<dbReference type="Proteomes" id="UP000004169">
    <property type="component" value="Unassembled WGS sequence"/>
</dbReference>
<dbReference type="PANTHER" id="PTHR43467">
    <property type="entry name" value="COBALT-PRECORRIN-2 C(20)-METHYLTRANSFERASE"/>
    <property type="match status" value="1"/>
</dbReference>
<dbReference type="EC" id="2.1.1.152" evidence="7"/>
<dbReference type="InterPro" id="IPR035996">
    <property type="entry name" value="4pyrrol_Methylase_sf"/>
</dbReference>
<dbReference type="InterPro" id="IPR000878">
    <property type="entry name" value="4pyrrol_Mease"/>
</dbReference>
<evidence type="ECO:0000256" key="2">
    <source>
        <dbReference type="ARBA" id="ARBA00022573"/>
    </source>
</evidence>
<dbReference type="CDD" id="cd11643">
    <property type="entry name" value="Precorrin-6A-synthase"/>
    <property type="match status" value="1"/>
</dbReference>
<keyword evidence="2" id="KW-0169">Cobalamin biosynthesis</keyword>
<gene>
    <name evidence="7" type="ORF">PHAMO_10204</name>
</gene>
<organism evidence="7 8">
    <name type="scientific">Magnetospirillum molischianum DSM 120</name>
    <dbReference type="NCBI Taxonomy" id="1150626"/>
    <lineage>
        <taxon>Bacteria</taxon>
        <taxon>Pseudomonadati</taxon>
        <taxon>Pseudomonadota</taxon>
        <taxon>Alphaproteobacteria</taxon>
        <taxon>Rhodospirillales</taxon>
        <taxon>Rhodospirillaceae</taxon>
        <taxon>Magnetospirillum</taxon>
    </lineage>
</organism>
<dbReference type="PANTHER" id="PTHR43467:SF1">
    <property type="entry name" value="PRECORRIN-6A SYNTHASE [DEACETYLATING]"/>
    <property type="match status" value="1"/>
</dbReference>
<evidence type="ECO:0000256" key="3">
    <source>
        <dbReference type="ARBA" id="ARBA00022603"/>
    </source>
</evidence>
<keyword evidence="5" id="KW-0949">S-adenosyl-L-methionine</keyword>
<evidence type="ECO:0000256" key="5">
    <source>
        <dbReference type="ARBA" id="ARBA00022691"/>
    </source>
</evidence>
<sequence length="286" mass="31972">MIFIRIPVLRFELPLPRFDNAQAAMQNGVTMKTILLIGIGPGDPDALTLAAIKAIRRVDVFFFLEKDGDGKDSLIRFRREVIDQHRGTLPYRIASGRSPTRDRTSPDYTDAVEVWRHRRTEEIETLIDGKMADGEIAGFLVWGDPSLYDGTMQSLHDLIDGGRTDIAFEVIPGITSVQMLTARHKIPLNRIGESITITTGRQVEESDPATLNNAVVMLDSRSAFRRLEGSGDVDIYWGGDVGGPDEVLIAGRLDDVADRIDAAIAEQRTRKGWIMDAYLVRRRRPE</sequence>
<feature type="domain" description="Tetrapyrrole methylase" evidence="6">
    <location>
        <begin position="34"/>
        <end position="256"/>
    </location>
</feature>
<keyword evidence="4 7" id="KW-0808">Transferase</keyword>